<feature type="domain" description="C2H2-type" evidence="10">
    <location>
        <begin position="328"/>
        <end position="356"/>
    </location>
</feature>
<evidence type="ECO:0000256" key="6">
    <source>
        <dbReference type="ARBA" id="ARBA00023015"/>
    </source>
</evidence>
<feature type="domain" description="C2H2-type" evidence="10">
    <location>
        <begin position="190"/>
        <end position="217"/>
    </location>
</feature>
<dbReference type="InterPro" id="IPR036236">
    <property type="entry name" value="Znf_C2H2_sf"/>
</dbReference>
<evidence type="ECO:0000256" key="2">
    <source>
        <dbReference type="ARBA" id="ARBA00022723"/>
    </source>
</evidence>
<feature type="domain" description="C2H2-type" evidence="10">
    <location>
        <begin position="162"/>
        <end position="189"/>
    </location>
</feature>
<dbReference type="GO" id="GO:0001227">
    <property type="term" value="F:DNA-binding transcription repressor activity, RNA polymerase II-specific"/>
    <property type="evidence" value="ECO:0007669"/>
    <property type="project" value="TreeGrafter"/>
</dbReference>
<protein>
    <submittedName>
        <fullName evidence="11">Zinc finger and SCAN domain-containing protein 2</fullName>
    </submittedName>
</protein>
<keyword evidence="12" id="KW-1185">Reference proteome</keyword>
<dbReference type="FunFam" id="3.30.160.60:FF:000100">
    <property type="entry name" value="Zinc finger 45-like"/>
    <property type="match status" value="1"/>
</dbReference>
<dbReference type="InterPro" id="IPR013087">
    <property type="entry name" value="Znf_C2H2_type"/>
</dbReference>
<dbReference type="SMART" id="SM00355">
    <property type="entry name" value="ZnF_C2H2"/>
    <property type="match status" value="6"/>
</dbReference>
<dbReference type="PROSITE" id="PS50157">
    <property type="entry name" value="ZINC_FINGER_C2H2_2"/>
    <property type="match status" value="5"/>
</dbReference>
<organism evidence="11 12">
    <name type="scientific">Folsomia candida</name>
    <name type="common">Springtail</name>
    <dbReference type="NCBI Taxonomy" id="158441"/>
    <lineage>
        <taxon>Eukaryota</taxon>
        <taxon>Metazoa</taxon>
        <taxon>Ecdysozoa</taxon>
        <taxon>Arthropoda</taxon>
        <taxon>Hexapoda</taxon>
        <taxon>Collembola</taxon>
        <taxon>Entomobryomorpha</taxon>
        <taxon>Isotomoidea</taxon>
        <taxon>Isotomidae</taxon>
        <taxon>Proisotominae</taxon>
        <taxon>Folsomia</taxon>
    </lineage>
</organism>
<evidence type="ECO:0000256" key="1">
    <source>
        <dbReference type="ARBA" id="ARBA00004123"/>
    </source>
</evidence>
<keyword evidence="7" id="KW-0804">Transcription</keyword>
<keyword evidence="8" id="KW-0539">Nucleus</keyword>
<dbReference type="AlphaFoldDB" id="A0A226DE90"/>
<evidence type="ECO:0000256" key="3">
    <source>
        <dbReference type="ARBA" id="ARBA00022737"/>
    </source>
</evidence>
<dbReference type="Pfam" id="PF00096">
    <property type="entry name" value="zf-C2H2"/>
    <property type="match status" value="3"/>
</dbReference>
<reference evidence="11 12" key="1">
    <citation type="submission" date="2015-12" db="EMBL/GenBank/DDBJ databases">
        <title>The genome of Folsomia candida.</title>
        <authorList>
            <person name="Faddeeva A."/>
            <person name="Derks M.F."/>
            <person name="Anvar Y."/>
            <person name="Smit S."/>
            <person name="Van Straalen N."/>
            <person name="Roelofs D."/>
        </authorList>
    </citation>
    <scope>NUCLEOTIDE SEQUENCE [LARGE SCALE GENOMIC DNA]</scope>
    <source>
        <strain evidence="11 12">VU population</strain>
        <tissue evidence="11">Whole body</tissue>
    </source>
</reference>
<dbReference type="SUPFAM" id="SSF57667">
    <property type="entry name" value="beta-beta-alpha zinc fingers"/>
    <property type="match status" value="3"/>
</dbReference>
<gene>
    <name evidence="11" type="ORF">Fcan01_21046</name>
</gene>
<dbReference type="STRING" id="158441.A0A226DE90"/>
<name>A0A226DE90_FOLCA</name>
<feature type="domain" description="C2H2-type" evidence="10">
    <location>
        <begin position="227"/>
        <end position="254"/>
    </location>
</feature>
<keyword evidence="6" id="KW-0805">Transcription regulation</keyword>
<dbReference type="Proteomes" id="UP000198287">
    <property type="component" value="Unassembled WGS sequence"/>
</dbReference>
<keyword evidence="3" id="KW-0677">Repeat</keyword>
<evidence type="ECO:0000313" key="12">
    <source>
        <dbReference type="Proteomes" id="UP000198287"/>
    </source>
</evidence>
<evidence type="ECO:0000256" key="8">
    <source>
        <dbReference type="ARBA" id="ARBA00023242"/>
    </source>
</evidence>
<dbReference type="Pfam" id="PF13894">
    <property type="entry name" value="zf-C2H2_4"/>
    <property type="match status" value="1"/>
</dbReference>
<feature type="domain" description="C2H2-type" evidence="10">
    <location>
        <begin position="300"/>
        <end position="328"/>
    </location>
</feature>
<keyword evidence="2" id="KW-0479">Metal-binding</keyword>
<dbReference type="PANTHER" id="PTHR24399">
    <property type="entry name" value="ZINC FINGER AND BTB DOMAIN-CONTAINING"/>
    <property type="match status" value="1"/>
</dbReference>
<sequence length="361" mass="41618">MLKGNENEGLSTSHFIHRNQSLQYAPFVDNTNWKPAESQLSAPSTSSSILSYCEEIPFLGDTSRLFNIPDEKDWPWVPIYQRKILPLALQGSYPDHDKGHSAAGTTNRSISAQQLANHQQGPEKTFTCKMCHRPFKDAKSAYFHTHTHLNWDELERKSIFHAKCEHCDKIFLNRKNLQRHINAHEGRKYHSCSICGKPFSTADSALGHTFFHMNKEELAKARETWRHGCFICNKRFRTSPLLRRHARSHAEETYFLDKGQFDLNYLQGANLEPVKYLEESFSHINYLTTHAKIIQKVKAVTCAKCGKKFNSNSAMVLHLNGVHLKLRHPCPQCGKSFTQKGNLGSHLKRFHPMERFENIQF</sequence>
<keyword evidence="4 9" id="KW-0863">Zinc-finger</keyword>
<evidence type="ECO:0000259" key="10">
    <source>
        <dbReference type="PROSITE" id="PS50157"/>
    </source>
</evidence>
<dbReference type="PROSITE" id="PS00028">
    <property type="entry name" value="ZINC_FINGER_C2H2_1"/>
    <property type="match status" value="6"/>
</dbReference>
<dbReference type="PANTHER" id="PTHR24399:SF70">
    <property type="entry name" value="C2H2-TYPE DOMAIN-CONTAINING PROTEIN"/>
    <property type="match status" value="1"/>
</dbReference>
<accession>A0A226DE90</accession>
<evidence type="ECO:0000256" key="5">
    <source>
        <dbReference type="ARBA" id="ARBA00022833"/>
    </source>
</evidence>
<comment type="caution">
    <text evidence="11">The sequence shown here is derived from an EMBL/GenBank/DDBJ whole genome shotgun (WGS) entry which is preliminary data.</text>
</comment>
<evidence type="ECO:0000313" key="11">
    <source>
        <dbReference type="EMBL" id="OXA43905.1"/>
    </source>
</evidence>
<dbReference type="GO" id="GO:0005654">
    <property type="term" value="C:nucleoplasm"/>
    <property type="evidence" value="ECO:0007669"/>
    <property type="project" value="TreeGrafter"/>
</dbReference>
<proteinExistence type="predicted"/>
<keyword evidence="5" id="KW-0862">Zinc</keyword>
<evidence type="ECO:0000256" key="7">
    <source>
        <dbReference type="ARBA" id="ARBA00023163"/>
    </source>
</evidence>
<dbReference type="Gene3D" id="3.30.160.60">
    <property type="entry name" value="Classic Zinc Finger"/>
    <property type="match status" value="4"/>
</dbReference>
<comment type="subcellular location">
    <subcellularLocation>
        <location evidence="1">Nucleus</location>
    </subcellularLocation>
</comment>
<dbReference type="EMBL" id="LNIX01000020">
    <property type="protein sequence ID" value="OXA43905.1"/>
    <property type="molecule type" value="Genomic_DNA"/>
</dbReference>
<dbReference type="GO" id="GO:0000978">
    <property type="term" value="F:RNA polymerase II cis-regulatory region sequence-specific DNA binding"/>
    <property type="evidence" value="ECO:0007669"/>
    <property type="project" value="TreeGrafter"/>
</dbReference>
<dbReference type="GO" id="GO:0008270">
    <property type="term" value="F:zinc ion binding"/>
    <property type="evidence" value="ECO:0007669"/>
    <property type="project" value="UniProtKB-KW"/>
</dbReference>
<evidence type="ECO:0000256" key="4">
    <source>
        <dbReference type="ARBA" id="ARBA00022771"/>
    </source>
</evidence>
<evidence type="ECO:0000256" key="9">
    <source>
        <dbReference type="PROSITE-ProRule" id="PRU00042"/>
    </source>
</evidence>